<keyword evidence="14" id="KW-0464">Manganese</keyword>
<evidence type="ECO:0000256" key="7">
    <source>
        <dbReference type="ARBA" id="ARBA00022676"/>
    </source>
</evidence>
<dbReference type="Gene3D" id="1.25.40.20">
    <property type="entry name" value="Ankyrin repeat-containing domain"/>
    <property type="match status" value="1"/>
</dbReference>
<dbReference type="Pfam" id="PF21436">
    <property type="entry name" value="STT3-PglB_core"/>
    <property type="match status" value="1"/>
</dbReference>
<evidence type="ECO:0000259" key="18">
    <source>
        <dbReference type="Pfam" id="PF02516"/>
    </source>
</evidence>
<feature type="transmembrane region" description="Helical" evidence="17">
    <location>
        <begin position="310"/>
        <end position="331"/>
    </location>
</feature>
<dbReference type="GO" id="GO:0046872">
    <property type="term" value="F:metal ion binding"/>
    <property type="evidence" value="ECO:0007669"/>
    <property type="project" value="UniProtKB-KW"/>
</dbReference>
<dbReference type="GO" id="GO:0004579">
    <property type="term" value="F:dolichyl-diphosphooligosaccharide-protein glycotransferase activity"/>
    <property type="evidence" value="ECO:0007669"/>
    <property type="project" value="UniProtKB-EC"/>
</dbReference>
<protein>
    <recommendedName>
        <fullName evidence="6">dolichyl-diphosphooligosaccharide--protein glycotransferase</fullName>
        <ecNumber evidence="6">2.4.99.18</ecNumber>
    </recommendedName>
</protein>
<evidence type="ECO:0000256" key="15">
    <source>
        <dbReference type="ARBA" id="ARBA00048829"/>
    </source>
</evidence>
<feature type="domain" description="Oligosaccharyl transferase STT3 N-terminal" evidence="18">
    <location>
        <begin position="212"/>
        <end position="490"/>
    </location>
</feature>
<keyword evidence="10" id="KW-0479">Metal-binding</keyword>
<feature type="transmembrane region" description="Helical" evidence="17">
    <location>
        <begin position="374"/>
        <end position="392"/>
    </location>
</feature>
<evidence type="ECO:0000256" key="8">
    <source>
        <dbReference type="ARBA" id="ARBA00022679"/>
    </source>
</evidence>
<feature type="region of interest" description="Disordered" evidence="16">
    <location>
        <begin position="840"/>
        <end position="859"/>
    </location>
</feature>
<evidence type="ECO:0000256" key="1">
    <source>
        <dbReference type="ARBA" id="ARBA00001936"/>
    </source>
</evidence>
<dbReference type="InterPro" id="IPR003674">
    <property type="entry name" value="Oligo_trans_STT3"/>
</dbReference>
<gene>
    <name evidence="20" type="ORF">ACOF00016_LOCUS15491</name>
</gene>
<dbReference type="GO" id="GO:0012505">
    <property type="term" value="C:endomembrane system"/>
    <property type="evidence" value="ECO:0007669"/>
    <property type="project" value="UniProtKB-SubCell"/>
</dbReference>
<dbReference type="UniPathway" id="UPA00378"/>
<comment type="catalytic activity">
    <reaction evidence="15">
        <text>a di-trans,poly-cis-dolichyl diphosphooligosaccharide + L-asparaginyl-[protein] = N(4)-(oligosaccharide-(1-&gt;4)-N-acetyl-beta-D-glucosaminyl-(1-&gt;4)-N-acetyl-beta-D-glucosaminyl)-L-asparaginyl-[protein] + a di-trans,poly-cis-dolichyl diphosphate + H(+)</text>
        <dbReference type="Rhea" id="RHEA:22980"/>
        <dbReference type="Rhea" id="RHEA-COMP:12804"/>
        <dbReference type="Rhea" id="RHEA-COMP:12805"/>
        <dbReference type="Rhea" id="RHEA-COMP:19506"/>
        <dbReference type="Rhea" id="RHEA-COMP:19509"/>
        <dbReference type="ChEBI" id="CHEBI:15378"/>
        <dbReference type="ChEBI" id="CHEBI:50347"/>
        <dbReference type="ChEBI" id="CHEBI:57497"/>
        <dbReference type="ChEBI" id="CHEBI:57570"/>
        <dbReference type="ChEBI" id="CHEBI:132529"/>
        <dbReference type="EC" id="2.4.99.18"/>
    </reaction>
</comment>
<proteinExistence type="inferred from homology"/>
<evidence type="ECO:0000256" key="9">
    <source>
        <dbReference type="ARBA" id="ARBA00022692"/>
    </source>
</evidence>
<dbReference type="PANTHER" id="PTHR13872">
    <property type="entry name" value="DOLICHYL-DIPHOSPHOOLIGOSACCHARIDE--PROTEIN GLYCOSYLTRANSFERASE SUBUNIT"/>
    <property type="match status" value="1"/>
</dbReference>
<keyword evidence="13 17" id="KW-0472">Membrane</keyword>
<dbReference type="SUPFAM" id="SSF48403">
    <property type="entry name" value="Ankyrin repeat"/>
    <property type="match status" value="1"/>
</dbReference>
<evidence type="ECO:0000256" key="6">
    <source>
        <dbReference type="ARBA" id="ARBA00012605"/>
    </source>
</evidence>
<sequence length="958" mass="107042">MGATIKTSSSSLLGPYESMSNVVAISIFAVLALQVLYTVSLEAYKIRMYAIEEYGPVIHEFDPYFNYRATEYLYANGWKAFSQWFDYMVWYPLGRPVGTTIYPGMQVTSVFIKNHILPDWSINDICCYVPSWFGVLATLAVAFLTYETTRNDVRYESILHTIPGVRTIYDYVIDPAGQFLLQKISDLTGSTLGFSKTRLAPPSLPLWTAASAAAIMAVLPAHLMRSIGGGYDNESIAMTAMVLTFACWTRALADQPSLIVTTVWGVITGLAYFYMVAAWGGFTFVLNLVGVHASFLVLTGRYSTKVHRAYTAFYVVGTTLAIQVPVVGWTPLKSLEQLGPFLAFGGIQLIEICEEIRRRRKKQMSSMEMWKLRVMVFGAAAAVALVLIYVLLPTGYFGPLSSRVRGLFVKHTKTGNPLVDSVAEHQAAKPEAYQQYLRHALYLSPFGLGLTTLFYYNDSSSFLLVYAIAAYYFSHRMVRLILLTAPIASCLAGIAIGRFMAWCASGLLSPAEEDKTSSTTSKSKKKKSKNGSNAKKGPTTSGPLKDAMWGRVVRVAVGVVAGLAMMSPAKDFYDNSHQLAQALSHPTIIQKAQTRDGQIIKLDDYRQAYFWLRDNTPEDARIMAWWDYGYQITGIANRTTIADGNTWNHEHIALLGRILTGPEKEAHRIARHLADYVLVWAGGGGDDIAKSPHLRRIANSVYRGLCKDPLCGEFGFYSDRTPTTAMGESMLYKLVGNGMMPGIEVDNNRFREVFRSKYGKVRIYKIQSVSQESKEWVADPANRVCDAPGSWFCRGQYPPALEKILAEKKDFKQLEDFNAKGADDSDYQKEYFERLLNKKMGNGAQLPPKPRVEGDAQGKKPKLQLDAEDIEIINENWENNDLTTLMWQVIADNRMEDFAKLLSETPTMVHIRSEDGRGPMWWAHEFGRAEMVEVLKKFGASEARKDAKGLTPLDVSKL</sequence>
<dbReference type="GO" id="GO:0016020">
    <property type="term" value="C:membrane"/>
    <property type="evidence" value="ECO:0007669"/>
    <property type="project" value="InterPro"/>
</dbReference>
<comment type="pathway">
    <text evidence="4">Protein modification; protein glycosylation.</text>
</comment>
<reference evidence="20" key="1">
    <citation type="submission" date="2021-01" db="EMBL/GenBank/DDBJ databases">
        <authorList>
            <person name="Corre E."/>
            <person name="Pelletier E."/>
            <person name="Niang G."/>
            <person name="Scheremetjew M."/>
            <person name="Finn R."/>
            <person name="Kale V."/>
            <person name="Holt S."/>
            <person name="Cochrane G."/>
            <person name="Meng A."/>
            <person name="Brown T."/>
            <person name="Cohen L."/>
        </authorList>
    </citation>
    <scope>NUCLEOTIDE SEQUENCE</scope>
    <source>
        <strain evidence="20">CCMP127</strain>
    </source>
</reference>
<dbReference type="AlphaFoldDB" id="A0A7S3PAI1"/>
<evidence type="ECO:0000256" key="2">
    <source>
        <dbReference type="ARBA" id="ARBA00001946"/>
    </source>
</evidence>
<evidence type="ECO:0000256" key="17">
    <source>
        <dbReference type="SAM" id="Phobius"/>
    </source>
</evidence>
<evidence type="ECO:0000256" key="11">
    <source>
        <dbReference type="ARBA" id="ARBA00022842"/>
    </source>
</evidence>
<name>A0A7S3PAI1_9STRA</name>
<comment type="cofactor">
    <cofactor evidence="1">
        <name>Mn(2+)</name>
        <dbReference type="ChEBI" id="CHEBI:29035"/>
    </cofactor>
</comment>
<accession>A0A7S3PAI1</accession>
<dbReference type="EC" id="2.4.99.18" evidence="6"/>
<feature type="transmembrane region" description="Helical" evidence="17">
    <location>
        <begin position="337"/>
        <end position="353"/>
    </location>
</feature>
<keyword evidence="12 17" id="KW-1133">Transmembrane helix</keyword>
<feature type="transmembrane region" description="Helical" evidence="17">
    <location>
        <begin position="204"/>
        <end position="223"/>
    </location>
</feature>
<dbReference type="InterPro" id="IPR048307">
    <property type="entry name" value="STT3_N"/>
</dbReference>
<feature type="transmembrane region" description="Helical" evidence="17">
    <location>
        <begin position="480"/>
        <end position="502"/>
    </location>
</feature>
<dbReference type="EMBL" id="HBIM01020672">
    <property type="protein sequence ID" value="CAE0418622.1"/>
    <property type="molecule type" value="Transcribed_RNA"/>
</dbReference>
<evidence type="ECO:0000259" key="19">
    <source>
        <dbReference type="Pfam" id="PF21436"/>
    </source>
</evidence>
<feature type="transmembrane region" description="Helical" evidence="17">
    <location>
        <begin position="273"/>
        <end position="298"/>
    </location>
</feature>
<evidence type="ECO:0000256" key="13">
    <source>
        <dbReference type="ARBA" id="ARBA00023136"/>
    </source>
</evidence>
<dbReference type="PANTHER" id="PTHR13872:SF1">
    <property type="entry name" value="DOLICHYL-DIPHOSPHOOLIGOSACCHARIDE--PROTEIN GLYCOSYLTRANSFERASE SUBUNIT STT3B"/>
    <property type="match status" value="1"/>
</dbReference>
<feature type="domain" description="Oligosaccharyl transferase STT3 N-terminal" evidence="18">
    <location>
        <begin position="41"/>
        <end position="151"/>
    </location>
</feature>
<dbReference type="FunFam" id="3.40.50.12610:FF:000003">
    <property type="entry name" value="Oligosaccharyl transferase-like protein"/>
    <property type="match status" value="1"/>
</dbReference>
<dbReference type="Gene3D" id="3.40.50.12610">
    <property type="match status" value="1"/>
</dbReference>
<feature type="transmembrane region" description="Helical" evidence="17">
    <location>
        <begin position="453"/>
        <end position="473"/>
    </location>
</feature>
<evidence type="ECO:0000256" key="4">
    <source>
        <dbReference type="ARBA" id="ARBA00004922"/>
    </source>
</evidence>
<evidence type="ECO:0000256" key="5">
    <source>
        <dbReference type="ARBA" id="ARBA00010810"/>
    </source>
</evidence>
<feature type="transmembrane region" description="Helical" evidence="17">
    <location>
        <begin position="20"/>
        <end position="39"/>
    </location>
</feature>
<dbReference type="InterPro" id="IPR048999">
    <property type="entry name" value="STT3-PglB_core"/>
</dbReference>
<feature type="transmembrane region" description="Helical" evidence="17">
    <location>
        <begin position="125"/>
        <end position="146"/>
    </location>
</feature>
<dbReference type="Pfam" id="PF02516">
    <property type="entry name" value="STT3"/>
    <property type="match status" value="2"/>
</dbReference>
<feature type="domain" description="STT3/PglB/AglB core" evidence="19">
    <location>
        <begin position="622"/>
        <end position="676"/>
    </location>
</feature>
<feature type="region of interest" description="Disordered" evidence="16">
    <location>
        <begin position="511"/>
        <end position="543"/>
    </location>
</feature>
<evidence type="ECO:0000256" key="3">
    <source>
        <dbReference type="ARBA" id="ARBA00004127"/>
    </source>
</evidence>
<organism evidence="20">
    <name type="scientific">Amphora coffeiformis</name>
    <dbReference type="NCBI Taxonomy" id="265554"/>
    <lineage>
        <taxon>Eukaryota</taxon>
        <taxon>Sar</taxon>
        <taxon>Stramenopiles</taxon>
        <taxon>Ochrophyta</taxon>
        <taxon>Bacillariophyta</taxon>
        <taxon>Bacillariophyceae</taxon>
        <taxon>Bacillariophycidae</taxon>
        <taxon>Thalassiophysales</taxon>
        <taxon>Catenulaceae</taxon>
        <taxon>Amphora</taxon>
    </lineage>
</organism>
<dbReference type="InterPro" id="IPR036770">
    <property type="entry name" value="Ankyrin_rpt-contain_sf"/>
</dbReference>
<comment type="similarity">
    <text evidence="5">Belongs to the STT3 family.</text>
</comment>
<keyword evidence="8" id="KW-0808">Transferase</keyword>
<keyword evidence="9 17" id="KW-0812">Transmembrane</keyword>
<comment type="subcellular location">
    <subcellularLocation>
        <location evidence="3">Endomembrane system</location>
        <topology evidence="3">Multi-pass membrane protein</topology>
    </subcellularLocation>
</comment>
<comment type="cofactor">
    <cofactor evidence="2">
        <name>Mg(2+)</name>
        <dbReference type="ChEBI" id="CHEBI:18420"/>
    </cofactor>
</comment>
<evidence type="ECO:0000256" key="16">
    <source>
        <dbReference type="SAM" id="MobiDB-lite"/>
    </source>
</evidence>
<feature type="transmembrane region" description="Helical" evidence="17">
    <location>
        <begin position="235"/>
        <end position="253"/>
    </location>
</feature>
<keyword evidence="7" id="KW-0328">Glycosyltransferase</keyword>
<evidence type="ECO:0000256" key="10">
    <source>
        <dbReference type="ARBA" id="ARBA00022723"/>
    </source>
</evidence>
<evidence type="ECO:0000313" key="20">
    <source>
        <dbReference type="EMBL" id="CAE0418622.1"/>
    </source>
</evidence>
<keyword evidence="11" id="KW-0460">Magnesium</keyword>
<evidence type="ECO:0000256" key="14">
    <source>
        <dbReference type="ARBA" id="ARBA00023211"/>
    </source>
</evidence>
<evidence type="ECO:0000256" key="12">
    <source>
        <dbReference type="ARBA" id="ARBA00022989"/>
    </source>
</evidence>